<proteinExistence type="predicted"/>
<evidence type="ECO:0000256" key="2">
    <source>
        <dbReference type="ARBA" id="ARBA00022692"/>
    </source>
</evidence>
<dbReference type="InterPro" id="IPR018499">
    <property type="entry name" value="Tetraspanin/Peripherin"/>
</dbReference>
<keyword evidence="4 6" id="KW-0472">Membrane</keyword>
<reference evidence="7 8" key="1">
    <citation type="submission" date="2020-01" db="EMBL/GenBank/DDBJ databases">
        <authorList>
            <person name="Gupta K D."/>
        </authorList>
    </citation>
    <scope>NUCLEOTIDE SEQUENCE [LARGE SCALE GENOMIC DNA]</scope>
</reference>
<evidence type="ECO:0008006" key="9">
    <source>
        <dbReference type="Google" id="ProtNLM"/>
    </source>
</evidence>
<evidence type="ECO:0000256" key="3">
    <source>
        <dbReference type="ARBA" id="ARBA00022989"/>
    </source>
</evidence>
<keyword evidence="8" id="KW-1185">Reference proteome</keyword>
<evidence type="ECO:0000313" key="7">
    <source>
        <dbReference type="EMBL" id="CAA7262733.1"/>
    </source>
</evidence>
<evidence type="ECO:0000313" key="8">
    <source>
        <dbReference type="Proteomes" id="UP000467700"/>
    </source>
</evidence>
<dbReference type="AlphaFoldDB" id="A0A8S0WI02"/>
<evidence type="ECO:0000256" key="4">
    <source>
        <dbReference type="ARBA" id="ARBA00023136"/>
    </source>
</evidence>
<gene>
    <name evidence="7" type="ORF">AAE3_LOCUS4823</name>
</gene>
<feature type="transmembrane region" description="Helical" evidence="6">
    <location>
        <begin position="182"/>
        <end position="202"/>
    </location>
</feature>
<feature type="transmembrane region" description="Helical" evidence="6">
    <location>
        <begin position="209"/>
        <end position="229"/>
    </location>
</feature>
<protein>
    <recommendedName>
        <fullName evidence="9">Tetraspanin Tsp2</fullName>
    </recommendedName>
</protein>
<name>A0A8S0WI02_CYCAE</name>
<evidence type="ECO:0000256" key="5">
    <source>
        <dbReference type="SAM" id="MobiDB-lite"/>
    </source>
</evidence>
<accession>A0A8S0WI02</accession>
<organism evidence="7 8">
    <name type="scientific">Cyclocybe aegerita</name>
    <name type="common">Black poplar mushroom</name>
    <name type="synonym">Agrocybe aegerita</name>
    <dbReference type="NCBI Taxonomy" id="1973307"/>
    <lineage>
        <taxon>Eukaryota</taxon>
        <taxon>Fungi</taxon>
        <taxon>Dikarya</taxon>
        <taxon>Basidiomycota</taxon>
        <taxon>Agaricomycotina</taxon>
        <taxon>Agaricomycetes</taxon>
        <taxon>Agaricomycetidae</taxon>
        <taxon>Agaricales</taxon>
        <taxon>Agaricineae</taxon>
        <taxon>Bolbitiaceae</taxon>
        <taxon>Cyclocybe</taxon>
    </lineage>
</organism>
<evidence type="ECO:0000256" key="1">
    <source>
        <dbReference type="ARBA" id="ARBA00004141"/>
    </source>
</evidence>
<dbReference type="Proteomes" id="UP000467700">
    <property type="component" value="Unassembled WGS sequence"/>
</dbReference>
<keyword evidence="3 6" id="KW-1133">Transmembrane helix</keyword>
<feature type="transmembrane region" description="Helical" evidence="6">
    <location>
        <begin position="138"/>
        <end position="162"/>
    </location>
</feature>
<comment type="subcellular location">
    <subcellularLocation>
        <location evidence="1">Membrane</location>
        <topology evidence="1">Multi-pass membrane protein</topology>
    </subcellularLocation>
</comment>
<sequence>MDNNSPRSSRRASVVSRVNSSYSLAGSTRHMLADMNNSSTSDSTTGLLEPPSAPFAGKRTPDSLTLSSGKGSNLSLSVNYIPNKFSASIVSPVGARFRGAKSNGPSLPKRGGGLDAFKSNEARMPQGRNRLRWNKFKWILLATNTLLTLYSLSALVVCLLTWFDVWTHADVIRTGNRPELILSTLAASIGIFTAVIGWAGILLNNRGFLAWYTFLAWITFIFLLVPGYITYKKRTFNLEGKINAQWSRALGSEGRMRIQNQLRCCGYFSPFVEATVSQTCYARSILPGCKLPYIQFERRILMTWYTAVFSIVPAHIGVMLAGLLCSNHITYRFGKGMMPEAYRLNMNTMAVVMDNYVNQLAEEYGQEVAAEILKQSRANLQKLESMPAVGYSTGTVHSHAKYDSLNNPKSTPDSAL</sequence>
<evidence type="ECO:0000256" key="6">
    <source>
        <dbReference type="SAM" id="Phobius"/>
    </source>
</evidence>
<feature type="region of interest" description="Disordered" evidence="5">
    <location>
        <begin position="29"/>
        <end position="68"/>
    </location>
</feature>
<feature type="transmembrane region" description="Helical" evidence="6">
    <location>
        <begin position="302"/>
        <end position="325"/>
    </location>
</feature>
<comment type="caution">
    <text evidence="7">The sequence shown here is derived from an EMBL/GenBank/DDBJ whole genome shotgun (WGS) entry which is preliminary data.</text>
</comment>
<keyword evidence="2 6" id="KW-0812">Transmembrane</keyword>
<dbReference type="GO" id="GO:0016020">
    <property type="term" value="C:membrane"/>
    <property type="evidence" value="ECO:0007669"/>
    <property type="project" value="UniProtKB-SubCell"/>
</dbReference>
<dbReference type="OrthoDB" id="2156690at2759"/>
<dbReference type="Pfam" id="PF00335">
    <property type="entry name" value="Tetraspanin"/>
    <property type="match status" value="1"/>
</dbReference>
<dbReference type="EMBL" id="CACVBS010000036">
    <property type="protein sequence ID" value="CAA7262733.1"/>
    <property type="molecule type" value="Genomic_DNA"/>
</dbReference>